<keyword evidence="2" id="KW-1185">Reference proteome</keyword>
<proteinExistence type="predicted"/>
<evidence type="ECO:0000313" key="1">
    <source>
        <dbReference type="EMBL" id="CCF22318.1"/>
    </source>
</evidence>
<accession>L0NMJ8</accession>
<keyword evidence="1" id="KW-0614">Plasmid</keyword>
<dbReference type="EMBL" id="FO082821">
    <property type="protein sequence ID" value="CCF22318.1"/>
    <property type="molecule type" value="Genomic_DNA"/>
</dbReference>
<dbReference type="KEGG" id="rht:NT26_p10297"/>
<reference evidence="1 2" key="1">
    <citation type="journal article" date="2013" name="Genome Biol. Evol.">
        <title>Life in an arsenic-containing gold mine: genome and physiology of the autotrophic arsenite-oxidizing bacterium rhizobium sp. NT-26.</title>
        <authorList>
            <person name="Andres J."/>
            <person name="Arsene-Ploetze F."/>
            <person name="Barbe V."/>
            <person name="Brochier-Armanet C."/>
            <person name="Cleiss-Arnold J."/>
            <person name="Coppee J.Y."/>
            <person name="Dillies M.A."/>
            <person name="Geist"/>
            <person name="L"/>
            <person name="Joublin A."/>
            <person name="Koechler S."/>
            <person name="Lassalle F."/>
            <person name="Marchal M."/>
            <person name="Medigue C."/>
            <person name="Muller D."/>
            <person name="Nesme X."/>
            <person name="Plewniak F."/>
            <person name="Proux C."/>
            <person name="Ramirez-Bahena M.H."/>
            <person name="Schenowitz C."/>
            <person name="Sismeiro O."/>
            <person name="Vallenet D."/>
            <person name="Santini J.M."/>
            <person name="Bertin P.N."/>
        </authorList>
    </citation>
    <scope>NUCLEOTIDE SEQUENCE [LARGE SCALE GENOMIC DNA]</scope>
    <source>
        <strain evidence="1 2">NT-26</strain>
        <plasmid evidence="1 2">NT26_p1</plasmid>
    </source>
</reference>
<sequence>MRLVRLVDDMANKKELILILHVR</sequence>
<dbReference type="AlphaFoldDB" id="L0NMJ8"/>
<name>L0NMJ8_9HYPH</name>
<gene>
    <name evidence="1" type="ORF">NT26_p10297</name>
</gene>
<geneLocation type="plasmid" evidence="1 2">
    <name>NT26_p1</name>
</geneLocation>
<evidence type="ECO:0000313" key="2">
    <source>
        <dbReference type="Proteomes" id="UP000010792"/>
    </source>
</evidence>
<protein>
    <submittedName>
        <fullName evidence="1">Uncharacterized protein</fullName>
    </submittedName>
</protein>
<dbReference type="Proteomes" id="UP000010792">
    <property type="component" value="Plasmid NT26_p1"/>
</dbReference>
<organism evidence="1 2">
    <name type="scientific">Pseudorhizobium banfieldiae</name>
    <dbReference type="NCBI Taxonomy" id="1125847"/>
    <lineage>
        <taxon>Bacteria</taxon>
        <taxon>Pseudomonadati</taxon>
        <taxon>Pseudomonadota</taxon>
        <taxon>Alphaproteobacteria</taxon>
        <taxon>Hyphomicrobiales</taxon>
        <taxon>Rhizobiaceae</taxon>
        <taxon>Rhizobium/Agrobacterium group</taxon>
        <taxon>Pseudorhizobium</taxon>
    </lineage>
</organism>